<evidence type="ECO:0000256" key="11">
    <source>
        <dbReference type="RuleBase" id="RU362031"/>
    </source>
</evidence>
<dbReference type="PANTHER" id="PTHR42837:SF2">
    <property type="entry name" value="MEMBRANE METALLOPROTEASE ARASP2, CHLOROPLASTIC-RELATED"/>
    <property type="match status" value="1"/>
</dbReference>
<comment type="similarity">
    <text evidence="3 11">Belongs to the peptidase M50B family.</text>
</comment>
<keyword evidence="11" id="KW-0479">Metal-binding</keyword>
<dbReference type="Pfam" id="PF02163">
    <property type="entry name" value="Peptidase_M50"/>
    <property type="match status" value="1"/>
</dbReference>
<dbReference type="SMART" id="SM00228">
    <property type="entry name" value="PDZ"/>
    <property type="match status" value="2"/>
</dbReference>
<feature type="transmembrane region" description="Helical" evidence="11">
    <location>
        <begin position="371"/>
        <end position="392"/>
    </location>
</feature>
<evidence type="ECO:0000256" key="3">
    <source>
        <dbReference type="ARBA" id="ARBA00007931"/>
    </source>
</evidence>
<dbReference type="SUPFAM" id="SSF50156">
    <property type="entry name" value="PDZ domain-like"/>
    <property type="match status" value="2"/>
</dbReference>
<dbReference type="InterPro" id="IPR036034">
    <property type="entry name" value="PDZ_sf"/>
</dbReference>
<evidence type="ECO:0000256" key="10">
    <source>
        <dbReference type="ARBA" id="ARBA00023136"/>
    </source>
</evidence>
<keyword evidence="7 11" id="KW-0862">Zinc</keyword>
<keyword evidence="5 11" id="KW-0812">Transmembrane</keyword>
<accession>A0AB39CG78</accession>
<keyword evidence="6 11" id="KW-0378">Hydrolase</keyword>
<dbReference type="EMBL" id="CP158252">
    <property type="protein sequence ID" value="XDJ41002.1"/>
    <property type="molecule type" value="Genomic_DNA"/>
</dbReference>
<dbReference type="InterPro" id="IPR041489">
    <property type="entry name" value="PDZ_6"/>
</dbReference>
<dbReference type="GO" id="GO:0004222">
    <property type="term" value="F:metalloendopeptidase activity"/>
    <property type="evidence" value="ECO:0007669"/>
    <property type="project" value="InterPro"/>
</dbReference>
<keyword evidence="4" id="KW-0645">Protease</keyword>
<dbReference type="PROSITE" id="PS50106">
    <property type="entry name" value="PDZ"/>
    <property type="match status" value="1"/>
</dbReference>
<name>A0AB39CG78_9BURK</name>
<dbReference type="Pfam" id="PF17820">
    <property type="entry name" value="PDZ_6"/>
    <property type="match status" value="1"/>
</dbReference>
<feature type="domain" description="PDZ" evidence="12">
    <location>
        <begin position="211"/>
        <end position="260"/>
    </location>
</feature>
<evidence type="ECO:0000256" key="5">
    <source>
        <dbReference type="ARBA" id="ARBA00022692"/>
    </source>
</evidence>
<comment type="cofactor">
    <cofactor evidence="1 11">
        <name>Zn(2+)</name>
        <dbReference type="ChEBI" id="CHEBI:29105"/>
    </cofactor>
</comment>
<dbReference type="AlphaFoldDB" id="A0AB39CG78"/>
<sequence>MLLTLFAFLLALGLLVTFHELGHYWVARRAGVPIVRFSVGFGPILLRRHDRHGTEWALSAIPLGGYVKMLDEAPSGADEATRRAVFNAQPLARRAAVVAAGPAANLILAVLIYAFLGLWGMQEPAAVLAAPPAGTPAAAAGVRDGDTLTAVGGEPVASWTQARWQLAEPLSLGGTVSLALTSPDGALREETLRLDPQPVTPDGPDPVRASGLVLRAPYPVAGELVPGGAAEQSGLRAGDRILAAGDLEHPSVEDFVRIIQAHPGQPLRLLVERQGAQVSLSVTPRPEAGEDGRPVGRIGALIQAERPEVLVRLGPLDSVWHGVQRTADMSLFTLRMMGRMVLGDVSWKNITGPVTIAEYAGRTARLGLESYLGFLALISISIGVLNLLPIPMLDGGHLLFYLIEALRGGRPLSGHARDLGQRLGLGLVLGLMVLALFNDFSRLFSG</sequence>
<keyword evidence="10 11" id="KW-0472">Membrane</keyword>
<dbReference type="EC" id="3.4.24.-" evidence="11"/>
<evidence type="ECO:0000259" key="12">
    <source>
        <dbReference type="PROSITE" id="PS50106"/>
    </source>
</evidence>
<gene>
    <name evidence="13" type="primary">rseP</name>
    <name evidence="13" type="ORF">ABRY99_08535</name>
</gene>
<evidence type="ECO:0000313" key="13">
    <source>
        <dbReference type="EMBL" id="XDJ41002.1"/>
    </source>
</evidence>
<feature type="transmembrane region" description="Helical" evidence="11">
    <location>
        <begin position="419"/>
        <end position="437"/>
    </location>
</feature>
<dbReference type="GO" id="GO:0046872">
    <property type="term" value="F:metal ion binding"/>
    <property type="evidence" value="ECO:0007669"/>
    <property type="project" value="UniProtKB-KW"/>
</dbReference>
<dbReference type="CDD" id="cd06163">
    <property type="entry name" value="S2P-M50_PDZ_RseP-like"/>
    <property type="match status" value="1"/>
</dbReference>
<dbReference type="InterPro" id="IPR001478">
    <property type="entry name" value="PDZ"/>
</dbReference>
<dbReference type="InterPro" id="IPR008915">
    <property type="entry name" value="Peptidase_M50"/>
</dbReference>
<dbReference type="PANTHER" id="PTHR42837">
    <property type="entry name" value="REGULATOR OF SIGMA-E PROTEASE RSEP"/>
    <property type="match status" value="1"/>
</dbReference>
<dbReference type="RefSeq" id="WP_368643002.1">
    <property type="nucleotide sequence ID" value="NZ_CP158252.1"/>
</dbReference>
<dbReference type="NCBIfam" id="TIGR00054">
    <property type="entry name" value="RIP metalloprotease RseP"/>
    <property type="match status" value="1"/>
</dbReference>
<evidence type="ECO:0000256" key="6">
    <source>
        <dbReference type="ARBA" id="ARBA00022801"/>
    </source>
</evidence>
<evidence type="ECO:0000256" key="4">
    <source>
        <dbReference type="ARBA" id="ARBA00022670"/>
    </source>
</evidence>
<evidence type="ECO:0000256" key="1">
    <source>
        <dbReference type="ARBA" id="ARBA00001947"/>
    </source>
</evidence>
<evidence type="ECO:0000256" key="8">
    <source>
        <dbReference type="ARBA" id="ARBA00022989"/>
    </source>
</evidence>
<comment type="subcellular location">
    <subcellularLocation>
        <location evidence="2">Membrane</location>
        <topology evidence="2">Multi-pass membrane protein</topology>
    </subcellularLocation>
</comment>
<evidence type="ECO:0000256" key="9">
    <source>
        <dbReference type="ARBA" id="ARBA00023049"/>
    </source>
</evidence>
<reference evidence="13" key="1">
    <citation type="submission" date="2024-05" db="EMBL/GenBank/DDBJ databases">
        <authorList>
            <person name="Luo Y.-C."/>
            <person name="Nicholds J."/>
            <person name="Mortimer T."/>
            <person name="Maboni G."/>
        </authorList>
    </citation>
    <scope>NUCLEOTIDE SEQUENCE</scope>
    <source>
        <strain evidence="13">153920</strain>
    </source>
</reference>
<feature type="transmembrane region" description="Helical" evidence="11">
    <location>
        <begin position="95"/>
        <end position="116"/>
    </location>
</feature>
<organism evidence="13">
    <name type="scientific">Castellaniella ginsengisoli</name>
    <dbReference type="NCBI Taxonomy" id="546114"/>
    <lineage>
        <taxon>Bacteria</taxon>
        <taxon>Pseudomonadati</taxon>
        <taxon>Pseudomonadota</taxon>
        <taxon>Betaproteobacteria</taxon>
        <taxon>Burkholderiales</taxon>
        <taxon>Alcaligenaceae</taxon>
        <taxon>Castellaniella</taxon>
    </lineage>
</organism>
<evidence type="ECO:0000256" key="7">
    <source>
        <dbReference type="ARBA" id="ARBA00022833"/>
    </source>
</evidence>
<dbReference type="InterPro" id="IPR004387">
    <property type="entry name" value="Pept_M50_Zn"/>
</dbReference>
<dbReference type="Gene3D" id="2.30.42.10">
    <property type="match status" value="2"/>
</dbReference>
<proteinExistence type="inferred from homology"/>
<dbReference type="GO" id="GO:0016020">
    <property type="term" value="C:membrane"/>
    <property type="evidence" value="ECO:0007669"/>
    <property type="project" value="UniProtKB-SubCell"/>
</dbReference>
<keyword evidence="8 11" id="KW-1133">Transmembrane helix</keyword>
<dbReference type="GO" id="GO:0006508">
    <property type="term" value="P:proteolysis"/>
    <property type="evidence" value="ECO:0007669"/>
    <property type="project" value="UniProtKB-KW"/>
</dbReference>
<evidence type="ECO:0000256" key="2">
    <source>
        <dbReference type="ARBA" id="ARBA00004141"/>
    </source>
</evidence>
<keyword evidence="9 11" id="KW-0482">Metalloprotease</keyword>
<protein>
    <recommendedName>
        <fullName evidence="11">Zinc metalloprotease</fullName>
        <ecNumber evidence="11">3.4.24.-</ecNumber>
    </recommendedName>
</protein>
<dbReference type="CDD" id="cd23081">
    <property type="entry name" value="cpPDZ_EcRseP-like"/>
    <property type="match status" value="1"/>
</dbReference>